<feature type="region of interest" description="Disordered" evidence="1">
    <location>
        <begin position="40"/>
        <end position="70"/>
    </location>
</feature>
<dbReference type="EMBL" id="BAAAGS010000036">
    <property type="protein sequence ID" value="GAA0543385.1"/>
    <property type="molecule type" value="Genomic_DNA"/>
</dbReference>
<name>A0ABP3NG51_SACER</name>
<feature type="compositionally biased region" description="Low complexity" evidence="1">
    <location>
        <begin position="54"/>
        <end position="64"/>
    </location>
</feature>
<evidence type="ECO:0000313" key="2">
    <source>
        <dbReference type="EMBL" id="GAA0543385.1"/>
    </source>
</evidence>
<keyword evidence="3" id="KW-1185">Reference proteome</keyword>
<accession>A0ABP3NG51</accession>
<evidence type="ECO:0000256" key="1">
    <source>
        <dbReference type="SAM" id="MobiDB-lite"/>
    </source>
</evidence>
<gene>
    <name evidence="2" type="ORF">GCM10009533_47940</name>
</gene>
<sequence length="70" mass="7041">MLVMRTMASVSVSSRGSGTSCTRTSRGPCQVSALIFGTPHDSVPAEAGSKRGLPRPLLALRGSGPALGTG</sequence>
<dbReference type="Proteomes" id="UP001500729">
    <property type="component" value="Unassembled WGS sequence"/>
</dbReference>
<feature type="compositionally biased region" description="Low complexity" evidence="1">
    <location>
        <begin position="9"/>
        <end position="26"/>
    </location>
</feature>
<comment type="caution">
    <text evidence="2">The sequence shown here is derived from an EMBL/GenBank/DDBJ whole genome shotgun (WGS) entry which is preliminary data.</text>
</comment>
<evidence type="ECO:0000313" key="3">
    <source>
        <dbReference type="Proteomes" id="UP001500729"/>
    </source>
</evidence>
<organism evidence="2 3">
    <name type="scientific">Saccharopolyspora erythraea</name>
    <name type="common">Streptomyces erythraeus</name>
    <dbReference type="NCBI Taxonomy" id="1836"/>
    <lineage>
        <taxon>Bacteria</taxon>
        <taxon>Bacillati</taxon>
        <taxon>Actinomycetota</taxon>
        <taxon>Actinomycetes</taxon>
        <taxon>Pseudonocardiales</taxon>
        <taxon>Pseudonocardiaceae</taxon>
        <taxon>Saccharopolyspora</taxon>
    </lineage>
</organism>
<feature type="region of interest" description="Disordered" evidence="1">
    <location>
        <begin position="1"/>
        <end position="26"/>
    </location>
</feature>
<protein>
    <submittedName>
        <fullName evidence="2">Uncharacterized protein</fullName>
    </submittedName>
</protein>
<proteinExistence type="predicted"/>
<reference evidence="3" key="1">
    <citation type="journal article" date="2019" name="Int. J. Syst. Evol. Microbiol.">
        <title>The Global Catalogue of Microorganisms (GCM) 10K type strain sequencing project: providing services to taxonomists for standard genome sequencing and annotation.</title>
        <authorList>
            <consortium name="The Broad Institute Genomics Platform"/>
            <consortium name="The Broad Institute Genome Sequencing Center for Infectious Disease"/>
            <person name="Wu L."/>
            <person name="Ma J."/>
        </authorList>
    </citation>
    <scope>NUCLEOTIDE SEQUENCE [LARGE SCALE GENOMIC DNA]</scope>
    <source>
        <strain evidence="3">JCM 10303</strain>
    </source>
</reference>